<name>A0A1H3RHI4_9PSEU</name>
<evidence type="ECO:0000313" key="2">
    <source>
        <dbReference type="EMBL" id="SDZ24399.1"/>
    </source>
</evidence>
<dbReference type="GO" id="GO:0006302">
    <property type="term" value="P:double-strand break repair"/>
    <property type="evidence" value="ECO:0007669"/>
    <property type="project" value="InterPro"/>
</dbReference>
<accession>A0A1H3RHI4</accession>
<dbReference type="AlphaFoldDB" id="A0A1H3RHI4"/>
<dbReference type="SUPFAM" id="SSF52540">
    <property type="entry name" value="P-loop containing nucleoside triphosphate hydrolases"/>
    <property type="match status" value="1"/>
</dbReference>
<feature type="domain" description="AAA+ ATPase" evidence="1">
    <location>
        <begin position="45"/>
        <end position="298"/>
    </location>
</feature>
<dbReference type="GO" id="GO:0016887">
    <property type="term" value="F:ATP hydrolysis activity"/>
    <property type="evidence" value="ECO:0007669"/>
    <property type="project" value="InterPro"/>
</dbReference>
<dbReference type="Pfam" id="PF13304">
    <property type="entry name" value="AAA_21"/>
    <property type="match status" value="1"/>
</dbReference>
<dbReference type="InterPro" id="IPR051396">
    <property type="entry name" value="Bact_Antivir_Def_Nuclease"/>
</dbReference>
<dbReference type="EMBL" id="FNON01000011">
    <property type="protein sequence ID" value="SDZ24399.1"/>
    <property type="molecule type" value="Genomic_DNA"/>
</dbReference>
<dbReference type="InterPro" id="IPR003959">
    <property type="entry name" value="ATPase_AAA_core"/>
</dbReference>
<reference evidence="2 3" key="1">
    <citation type="submission" date="2016-10" db="EMBL/GenBank/DDBJ databases">
        <authorList>
            <person name="de Groot N.N."/>
        </authorList>
    </citation>
    <scope>NUCLEOTIDE SEQUENCE [LARGE SCALE GENOMIC DNA]</scope>
    <source>
        <strain evidence="2 3">CPCC 202699</strain>
    </source>
</reference>
<dbReference type="SMART" id="SM00382">
    <property type="entry name" value="AAA"/>
    <property type="match status" value="1"/>
</dbReference>
<dbReference type="STRING" id="589385.SAMN05421504_11157"/>
<dbReference type="RefSeq" id="WP_091297719.1">
    <property type="nucleotide sequence ID" value="NZ_FNON01000011.1"/>
</dbReference>
<keyword evidence="3" id="KW-1185">Reference proteome</keyword>
<dbReference type="Pfam" id="PF13476">
    <property type="entry name" value="AAA_23"/>
    <property type="match status" value="1"/>
</dbReference>
<dbReference type="PANTHER" id="PTHR43581">
    <property type="entry name" value="ATP/GTP PHOSPHATASE"/>
    <property type="match status" value="1"/>
</dbReference>
<dbReference type="PANTHER" id="PTHR43581:SF2">
    <property type="entry name" value="EXCINUCLEASE ATPASE SUBUNIT"/>
    <property type="match status" value="1"/>
</dbReference>
<dbReference type="GO" id="GO:0005524">
    <property type="term" value="F:ATP binding"/>
    <property type="evidence" value="ECO:0007669"/>
    <property type="project" value="InterPro"/>
</dbReference>
<protein>
    <submittedName>
        <fullName evidence="2">AAA domain-containing protein</fullName>
    </submittedName>
</protein>
<organism evidence="2 3">
    <name type="scientific">Amycolatopsis xylanica</name>
    <dbReference type="NCBI Taxonomy" id="589385"/>
    <lineage>
        <taxon>Bacteria</taxon>
        <taxon>Bacillati</taxon>
        <taxon>Actinomycetota</taxon>
        <taxon>Actinomycetes</taxon>
        <taxon>Pseudonocardiales</taxon>
        <taxon>Pseudonocardiaceae</taxon>
        <taxon>Amycolatopsis</taxon>
    </lineage>
</organism>
<dbReference type="InterPro" id="IPR027417">
    <property type="entry name" value="P-loop_NTPase"/>
</dbReference>
<sequence length="499" mass="55231">MKSEIRPSQLTELRERVLKQNYRKYLRKVHITRLRALTDATVSFDFPVTAIVGPNGGGKTTVIGAAACAYKSILPRRFFAKSGKFDNSMADWQAEYEILDRDFPQGVIQRTASFKSVRWRRDAPDRVVLVFGVSRTVPANERPELQRCASPSFSVPEINIKNLSVDTVHAVGKILGKDISSFSQMSIDEQGRVSLLAGVNGVGESYSEFHFGAGESSVIRMIAEIEQAPDYSMALIEEIENGLHPVATRKMVDYLIDVASRKKIQVIFTTHSEGALEALPDYAVWAALDGRVQQGKLDIEALRSITGNVDSRLVLYVEDDFARDWVETCLRYYGNVALDAIQVHKMNGSSTAVQVQRARMEDPSISVESFCYLDGDAAEDEDENSHIVKLPGSSPELHVFNTVLDAAEELAPKIALALHLPTSQQAEVLRISKEVAMSNRDPHLLFVQIGDRLGFIAESIARSAFLSIWAQHVPSEVESIVEKIGEFLPVSGPRAPLLS</sequence>
<proteinExistence type="predicted"/>
<dbReference type="InterPro" id="IPR038729">
    <property type="entry name" value="Rad50/SbcC_AAA"/>
</dbReference>
<gene>
    <name evidence="2" type="ORF">SAMN05421504_11157</name>
</gene>
<dbReference type="InterPro" id="IPR003593">
    <property type="entry name" value="AAA+_ATPase"/>
</dbReference>
<dbReference type="Gene3D" id="3.40.50.300">
    <property type="entry name" value="P-loop containing nucleotide triphosphate hydrolases"/>
    <property type="match status" value="2"/>
</dbReference>
<evidence type="ECO:0000313" key="3">
    <source>
        <dbReference type="Proteomes" id="UP000199515"/>
    </source>
</evidence>
<dbReference type="OrthoDB" id="9815944at2"/>
<evidence type="ECO:0000259" key="1">
    <source>
        <dbReference type="SMART" id="SM00382"/>
    </source>
</evidence>
<dbReference type="Proteomes" id="UP000199515">
    <property type="component" value="Unassembled WGS sequence"/>
</dbReference>